<keyword evidence="2 7" id="KW-0813">Transport</keyword>
<evidence type="ECO:0000256" key="3">
    <source>
        <dbReference type="ARBA" id="ARBA00022781"/>
    </source>
</evidence>
<dbReference type="AlphaFoldDB" id="A0A2H0TUX6"/>
<comment type="caution">
    <text evidence="8">The sequence shown here is derived from an EMBL/GenBank/DDBJ whole genome shotgun (WGS) entry which is preliminary data.</text>
</comment>
<dbReference type="PROSITE" id="PS00389">
    <property type="entry name" value="ATPASE_DELTA"/>
    <property type="match status" value="1"/>
</dbReference>
<evidence type="ECO:0000313" key="9">
    <source>
        <dbReference type="Proteomes" id="UP000231530"/>
    </source>
</evidence>
<evidence type="ECO:0000256" key="7">
    <source>
        <dbReference type="HAMAP-Rule" id="MF_01416"/>
    </source>
</evidence>
<evidence type="ECO:0000256" key="2">
    <source>
        <dbReference type="ARBA" id="ARBA00022448"/>
    </source>
</evidence>
<dbReference type="PANTHER" id="PTHR11910">
    <property type="entry name" value="ATP SYNTHASE DELTA CHAIN"/>
    <property type="match status" value="1"/>
</dbReference>
<accession>A0A2H0TUX6</accession>
<proteinExistence type="inferred from homology"/>
<dbReference type="Pfam" id="PF00213">
    <property type="entry name" value="OSCP"/>
    <property type="match status" value="1"/>
</dbReference>
<dbReference type="NCBIfam" id="TIGR01145">
    <property type="entry name" value="ATP_synt_delta"/>
    <property type="match status" value="1"/>
</dbReference>
<keyword evidence="3 7" id="KW-0375">Hydrogen ion transport</keyword>
<comment type="subcellular location">
    <subcellularLocation>
        <location evidence="7">Cell membrane</location>
        <topology evidence="7">Peripheral membrane protein</topology>
    </subcellularLocation>
    <subcellularLocation>
        <location evidence="1">Membrane</location>
    </subcellularLocation>
</comment>
<comment type="function">
    <text evidence="7">This protein is part of the stalk that links CF(0) to CF(1). It either transmits conformational changes from CF(0) to CF(1) or is implicated in proton conduction.</text>
</comment>
<gene>
    <name evidence="7 8" type="primary">atpH</name>
    <name evidence="8" type="ORF">COU32_04555</name>
</gene>
<dbReference type="GO" id="GO:0005886">
    <property type="term" value="C:plasma membrane"/>
    <property type="evidence" value="ECO:0007669"/>
    <property type="project" value="UniProtKB-SubCell"/>
</dbReference>
<dbReference type="HAMAP" id="MF_01416">
    <property type="entry name" value="ATP_synth_delta_bact"/>
    <property type="match status" value="1"/>
</dbReference>
<dbReference type="Proteomes" id="UP000231530">
    <property type="component" value="Unassembled WGS sequence"/>
</dbReference>
<evidence type="ECO:0000256" key="5">
    <source>
        <dbReference type="ARBA" id="ARBA00023136"/>
    </source>
</evidence>
<keyword evidence="4 7" id="KW-0406">Ion transport</keyword>
<evidence type="ECO:0000256" key="6">
    <source>
        <dbReference type="ARBA" id="ARBA00023310"/>
    </source>
</evidence>
<dbReference type="EMBL" id="PFBY01000048">
    <property type="protein sequence ID" value="PIR75972.1"/>
    <property type="molecule type" value="Genomic_DNA"/>
</dbReference>
<evidence type="ECO:0000256" key="4">
    <source>
        <dbReference type="ARBA" id="ARBA00023065"/>
    </source>
</evidence>
<dbReference type="GO" id="GO:0045259">
    <property type="term" value="C:proton-transporting ATP synthase complex"/>
    <property type="evidence" value="ECO:0007669"/>
    <property type="project" value="UniProtKB-KW"/>
</dbReference>
<keyword evidence="7" id="KW-1003">Cell membrane</keyword>
<name>A0A2H0TUX6_9BACT</name>
<evidence type="ECO:0000256" key="1">
    <source>
        <dbReference type="ARBA" id="ARBA00004370"/>
    </source>
</evidence>
<keyword evidence="7" id="KW-0139">CF(1)</keyword>
<comment type="function">
    <text evidence="7">F(1)F(0) ATP synthase produces ATP from ADP in the presence of a proton or sodium gradient. F-type ATPases consist of two structural domains, F(1) containing the extramembraneous catalytic core and F(0) containing the membrane proton channel, linked together by a central stalk and a peripheral stalk. During catalysis, ATP synthesis in the catalytic domain of F(1) is coupled via a rotary mechanism of the central stalk subunits to proton translocation.</text>
</comment>
<dbReference type="GO" id="GO:0046933">
    <property type="term" value="F:proton-transporting ATP synthase activity, rotational mechanism"/>
    <property type="evidence" value="ECO:0007669"/>
    <property type="project" value="UniProtKB-UniRule"/>
</dbReference>
<organism evidence="8 9">
    <name type="scientific">Candidatus Magasanikbacteria bacterium CG10_big_fil_rev_8_21_14_0_10_42_10</name>
    <dbReference type="NCBI Taxonomy" id="1974649"/>
    <lineage>
        <taxon>Bacteria</taxon>
        <taxon>Candidatus Magasanikiibacteriota</taxon>
    </lineage>
</organism>
<evidence type="ECO:0000313" key="8">
    <source>
        <dbReference type="EMBL" id="PIR75972.1"/>
    </source>
</evidence>
<keyword evidence="5 7" id="KW-0472">Membrane</keyword>
<comment type="similarity">
    <text evidence="7">Belongs to the ATPase delta chain family.</text>
</comment>
<dbReference type="InterPro" id="IPR020781">
    <property type="entry name" value="ATPase_OSCP/d_CS"/>
</dbReference>
<reference evidence="9" key="1">
    <citation type="submission" date="2017-09" db="EMBL/GenBank/DDBJ databases">
        <title>Depth-based differentiation of microbial function through sediment-hosted aquifers and enrichment of novel symbionts in the deep terrestrial subsurface.</title>
        <authorList>
            <person name="Probst A.J."/>
            <person name="Ladd B."/>
            <person name="Jarett J.K."/>
            <person name="Geller-Mcgrath D.E."/>
            <person name="Sieber C.M.K."/>
            <person name="Emerson J.B."/>
            <person name="Anantharaman K."/>
            <person name="Thomas B.C."/>
            <person name="Malmstrom R."/>
            <person name="Stieglmeier M."/>
            <person name="Klingl A."/>
            <person name="Woyke T."/>
            <person name="Ryan C.M."/>
            <person name="Banfield J.F."/>
        </authorList>
    </citation>
    <scope>NUCLEOTIDE SEQUENCE [LARGE SCALE GENOMIC DNA]</scope>
</reference>
<sequence length="128" mass="14223">MATLLPKQYAKILYELTNGKSGSDLEKTVEAFVTFLVQERVITKKEYILTAFKEYAKTQEGIQKILITSARTMSDSLIEKIAHIFGKKVEVDTAIDASLIGGIVVRSGDTILDASVKTQLEQLQRQLS</sequence>
<protein>
    <recommendedName>
        <fullName evidence="7">ATP synthase subunit delta</fullName>
    </recommendedName>
    <alternativeName>
        <fullName evidence="7">ATP synthase F(1) sector subunit delta</fullName>
    </alternativeName>
    <alternativeName>
        <fullName evidence="7">F-type ATPase subunit delta</fullName>
        <shortName evidence="7">F-ATPase subunit delta</shortName>
    </alternativeName>
</protein>
<keyword evidence="6 7" id="KW-0066">ATP synthesis</keyword>
<dbReference type="InterPro" id="IPR000711">
    <property type="entry name" value="ATPase_OSCP/dsu"/>
</dbReference>